<evidence type="ECO:0000313" key="5">
    <source>
        <dbReference type="EMBL" id="GIF85139.1"/>
    </source>
</evidence>
<dbReference type="EMBL" id="BONF01000044">
    <property type="protein sequence ID" value="GIF85139.1"/>
    <property type="molecule type" value="Genomic_DNA"/>
</dbReference>
<name>A0A8J3JMD1_9ACTN</name>
<dbReference type="AlphaFoldDB" id="A0A8J3JMD1"/>
<dbReference type="InterPro" id="IPR050194">
    <property type="entry name" value="Glycosyltransferase_grp1"/>
</dbReference>
<protein>
    <submittedName>
        <fullName evidence="5">Glycosyl transferase</fullName>
    </submittedName>
</protein>
<reference evidence="5 6" key="1">
    <citation type="submission" date="2021-01" db="EMBL/GenBank/DDBJ databases">
        <title>Whole genome shotgun sequence of Catellatospora bangladeshensis NBRC 107357.</title>
        <authorList>
            <person name="Komaki H."/>
            <person name="Tamura T."/>
        </authorList>
    </citation>
    <scope>NUCLEOTIDE SEQUENCE [LARGE SCALE GENOMIC DNA]</scope>
    <source>
        <strain evidence="5 6">NBRC 107357</strain>
    </source>
</reference>
<sequence>MTTGTEWTGSVVLLLASSTGGIGQHVAGLAEGLSQAGCDVTVCGPAATEEHFRFTDRGARFHPVEIPAELHPSDMRAVRALRQFLAGARPDVLHAHGLRAGLAAALARPACPLVTTWHNAPLRAGLRGRVHTIVERIVARASAVTLGASADLVTRANAVGAADARLAPVAAPRLRRTRRSRAAVRSGLGLADGVPVVLSVGRLHPQKAYDMLVSVAARWRDMSPMPRVLIAGEGPSYLDLAAQISQLRAPVTLLGHRNDVGDLIAAADLAVVTSVWEARQLFAQEALNGGLPLVATAVGGIPELVGDGAQLIEPNDPDGLDAAVRKLLGDEQARARLAERGTAQAATWPDEPATIAGVRAVYAELTAQARTGRA</sequence>
<dbReference type="CDD" id="cd03801">
    <property type="entry name" value="GT4_PimA-like"/>
    <property type="match status" value="1"/>
</dbReference>
<feature type="domain" description="Glycosyl transferase family 1" evidence="3">
    <location>
        <begin position="185"/>
        <end position="342"/>
    </location>
</feature>
<evidence type="ECO:0000259" key="3">
    <source>
        <dbReference type="Pfam" id="PF00534"/>
    </source>
</evidence>
<evidence type="ECO:0000256" key="1">
    <source>
        <dbReference type="ARBA" id="ARBA00022676"/>
    </source>
</evidence>
<dbReference type="GO" id="GO:1901137">
    <property type="term" value="P:carbohydrate derivative biosynthetic process"/>
    <property type="evidence" value="ECO:0007669"/>
    <property type="project" value="UniProtKB-ARBA"/>
</dbReference>
<dbReference type="InterPro" id="IPR028098">
    <property type="entry name" value="Glyco_trans_4-like_N"/>
</dbReference>
<dbReference type="Pfam" id="PF13579">
    <property type="entry name" value="Glyco_trans_4_4"/>
    <property type="match status" value="1"/>
</dbReference>
<accession>A0A8J3JMD1</accession>
<evidence type="ECO:0000259" key="4">
    <source>
        <dbReference type="Pfam" id="PF13579"/>
    </source>
</evidence>
<feature type="domain" description="Glycosyltransferase subfamily 4-like N-terminal" evidence="4">
    <location>
        <begin position="20"/>
        <end position="169"/>
    </location>
</feature>
<dbReference type="SUPFAM" id="SSF53756">
    <property type="entry name" value="UDP-Glycosyltransferase/glycogen phosphorylase"/>
    <property type="match status" value="1"/>
</dbReference>
<dbReference type="Gene3D" id="3.40.50.2000">
    <property type="entry name" value="Glycogen Phosphorylase B"/>
    <property type="match status" value="2"/>
</dbReference>
<proteinExistence type="predicted"/>
<dbReference type="InterPro" id="IPR001296">
    <property type="entry name" value="Glyco_trans_1"/>
</dbReference>
<comment type="caution">
    <text evidence="5">The sequence shown here is derived from an EMBL/GenBank/DDBJ whole genome shotgun (WGS) entry which is preliminary data.</text>
</comment>
<dbReference type="GO" id="GO:0016758">
    <property type="term" value="F:hexosyltransferase activity"/>
    <property type="evidence" value="ECO:0007669"/>
    <property type="project" value="TreeGrafter"/>
</dbReference>
<organism evidence="5 6">
    <name type="scientific">Catellatospora bangladeshensis</name>
    <dbReference type="NCBI Taxonomy" id="310355"/>
    <lineage>
        <taxon>Bacteria</taxon>
        <taxon>Bacillati</taxon>
        <taxon>Actinomycetota</taxon>
        <taxon>Actinomycetes</taxon>
        <taxon>Micromonosporales</taxon>
        <taxon>Micromonosporaceae</taxon>
        <taxon>Catellatospora</taxon>
    </lineage>
</organism>
<dbReference type="Proteomes" id="UP000601223">
    <property type="component" value="Unassembled WGS sequence"/>
</dbReference>
<keyword evidence="1" id="KW-0328">Glycosyltransferase</keyword>
<dbReference type="PANTHER" id="PTHR45947:SF3">
    <property type="entry name" value="SULFOQUINOVOSYL TRANSFERASE SQD2"/>
    <property type="match status" value="1"/>
</dbReference>
<keyword evidence="6" id="KW-1185">Reference proteome</keyword>
<dbReference type="RefSeq" id="WP_239126172.1">
    <property type="nucleotide sequence ID" value="NZ_BONF01000044.1"/>
</dbReference>
<evidence type="ECO:0000313" key="6">
    <source>
        <dbReference type="Proteomes" id="UP000601223"/>
    </source>
</evidence>
<keyword evidence="2 5" id="KW-0808">Transferase</keyword>
<dbReference type="Pfam" id="PF00534">
    <property type="entry name" value="Glycos_transf_1"/>
    <property type="match status" value="1"/>
</dbReference>
<gene>
    <name evidence="5" type="ORF">Cba03nite_64880</name>
</gene>
<evidence type="ECO:0000256" key="2">
    <source>
        <dbReference type="ARBA" id="ARBA00022679"/>
    </source>
</evidence>
<dbReference type="PANTHER" id="PTHR45947">
    <property type="entry name" value="SULFOQUINOVOSYL TRANSFERASE SQD2"/>
    <property type="match status" value="1"/>
</dbReference>